<gene>
    <name evidence="1" type="ORF">BXT86_03835</name>
</gene>
<proteinExistence type="predicted"/>
<sequence length="122" mass="13420">MVKKILIIALIPVGFLLAENLITNGDFEAPLNTGWVQDSYGSYITINRATNYDPDPDYEVYAEKGPGSGYINLYQSVDIPSTDLDFSVNAKLYAYDNNADTLCWAGSAVIIRYLNDLGARLG</sequence>
<reference evidence="2" key="1">
    <citation type="submission" date="2017-01" db="EMBL/GenBank/DDBJ databases">
        <title>Novel pathways for hydrocarbon cycling and metabolic interdependencies in hydrothermal sediment communities.</title>
        <authorList>
            <person name="Dombrowski N."/>
            <person name="Seitz K."/>
            <person name="Teske A."/>
            <person name="Baker B."/>
        </authorList>
    </citation>
    <scope>NUCLEOTIDE SEQUENCE [LARGE SCALE GENOMIC DNA]</scope>
</reference>
<name>A0A1V4QF01_UNCW3</name>
<accession>A0A1V4QF01</accession>
<dbReference type="AlphaFoldDB" id="A0A1V4QF01"/>
<protein>
    <submittedName>
        <fullName evidence="1">Uncharacterized protein</fullName>
    </submittedName>
</protein>
<comment type="caution">
    <text evidence="1">The sequence shown here is derived from an EMBL/GenBank/DDBJ whole genome shotgun (WGS) entry which is preliminary data.</text>
</comment>
<dbReference type="Gene3D" id="2.60.120.260">
    <property type="entry name" value="Galactose-binding domain-like"/>
    <property type="match status" value="1"/>
</dbReference>
<organism evidence="1 2">
    <name type="scientific">candidate division WOR-3 bacterium 4484_100</name>
    <dbReference type="NCBI Taxonomy" id="1936077"/>
    <lineage>
        <taxon>Bacteria</taxon>
        <taxon>Bacteria division WOR-3</taxon>
    </lineage>
</organism>
<feature type="non-terminal residue" evidence="1">
    <location>
        <position position="122"/>
    </location>
</feature>
<dbReference type="EMBL" id="MUKB01000060">
    <property type="protein sequence ID" value="OPX17930.1"/>
    <property type="molecule type" value="Genomic_DNA"/>
</dbReference>
<evidence type="ECO:0000313" key="2">
    <source>
        <dbReference type="Proteomes" id="UP000191663"/>
    </source>
</evidence>
<dbReference type="Proteomes" id="UP000191663">
    <property type="component" value="Unassembled WGS sequence"/>
</dbReference>
<evidence type="ECO:0000313" key="1">
    <source>
        <dbReference type="EMBL" id="OPX17930.1"/>
    </source>
</evidence>